<sequence length="56" mass="6205">MGISLSTLKQLRIKGLFAPLTVPRSRHDVITATETRVAVSDALTGFLGRFLGHLRW</sequence>
<keyword evidence="3" id="KW-1185">Reference proteome</keyword>
<evidence type="ECO:0000313" key="4">
    <source>
        <dbReference type="Proteomes" id="UP001231166"/>
    </source>
</evidence>
<evidence type="ECO:0000313" key="1">
    <source>
        <dbReference type="EMBL" id="MCZ4590536.1"/>
    </source>
</evidence>
<gene>
    <name evidence="1" type="ORF">O4328_44185</name>
    <name evidence="2" type="ORF">Q5707_42715</name>
</gene>
<reference evidence="2" key="2">
    <citation type="submission" date="2023-07" db="EMBL/GenBank/DDBJ databases">
        <title>Genomic analysis of Rhodococcus opacus VOC-14 with glycol ethers degradation activity.</title>
        <authorList>
            <person name="Narkevich D.A."/>
            <person name="Hlushen A.M."/>
            <person name="Akhremchuk A.E."/>
            <person name="Sikolenko M.A."/>
            <person name="Valentovich L.N."/>
        </authorList>
    </citation>
    <scope>NUCLEOTIDE SEQUENCE</scope>
    <source>
        <strain evidence="2">VOC-14</strain>
        <plasmid evidence="2">pRho-VOC14-L</plasmid>
    </source>
</reference>
<dbReference type="AlphaFoldDB" id="A0AAX3YSS9"/>
<protein>
    <submittedName>
        <fullName evidence="2">Uncharacterized protein</fullName>
    </submittedName>
</protein>
<keyword evidence="2" id="KW-0614">Plasmid</keyword>
<dbReference type="RefSeq" id="WP_155773095.1">
    <property type="nucleotide sequence ID" value="NZ_CP009112.1"/>
</dbReference>
<dbReference type="Proteomes" id="UP001066327">
    <property type="component" value="Unassembled WGS sequence"/>
</dbReference>
<dbReference type="EMBL" id="JAPWIS010000054">
    <property type="protein sequence ID" value="MCZ4590536.1"/>
    <property type="molecule type" value="Genomic_DNA"/>
</dbReference>
<accession>A0AAX3YSS9</accession>
<geneLocation type="plasmid" evidence="2 4">
    <name>pRho-VOC14-L</name>
</geneLocation>
<proteinExistence type="predicted"/>
<evidence type="ECO:0000313" key="3">
    <source>
        <dbReference type="Proteomes" id="UP001066327"/>
    </source>
</evidence>
<dbReference type="Proteomes" id="UP001231166">
    <property type="component" value="Plasmid pRho-VOC14-L"/>
</dbReference>
<dbReference type="EMBL" id="CP130956">
    <property type="protein sequence ID" value="WLF52136.1"/>
    <property type="molecule type" value="Genomic_DNA"/>
</dbReference>
<name>A0AAX3YSS9_RHOOP</name>
<reference evidence="1" key="1">
    <citation type="submission" date="2022-12" db="EMBL/GenBank/DDBJ databases">
        <authorList>
            <person name="Krivoruchko A.V."/>
            <person name="Elkin A."/>
        </authorList>
    </citation>
    <scope>NUCLEOTIDE SEQUENCE</scope>
    <source>
        <strain evidence="1">IEGM 249</strain>
    </source>
</reference>
<evidence type="ECO:0000313" key="2">
    <source>
        <dbReference type="EMBL" id="WLF52136.1"/>
    </source>
</evidence>
<organism evidence="2 4">
    <name type="scientific">Rhodococcus opacus</name>
    <name type="common">Nocardia opaca</name>
    <dbReference type="NCBI Taxonomy" id="37919"/>
    <lineage>
        <taxon>Bacteria</taxon>
        <taxon>Bacillati</taxon>
        <taxon>Actinomycetota</taxon>
        <taxon>Actinomycetes</taxon>
        <taxon>Mycobacteriales</taxon>
        <taxon>Nocardiaceae</taxon>
        <taxon>Rhodococcus</taxon>
    </lineage>
</organism>